<dbReference type="EMBL" id="BMGT01000002">
    <property type="protein sequence ID" value="GGG77389.1"/>
    <property type="molecule type" value="Genomic_DNA"/>
</dbReference>
<dbReference type="RefSeq" id="WP_188554048.1">
    <property type="nucleotide sequence ID" value="NZ_BMGT01000002.1"/>
</dbReference>
<evidence type="ECO:0000313" key="3">
    <source>
        <dbReference type="Proteomes" id="UP000647241"/>
    </source>
</evidence>
<evidence type="ECO:0000256" key="1">
    <source>
        <dbReference type="SAM" id="Phobius"/>
    </source>
</evidence>
<reference evidence="2" key="1">
    <citation type="journal article" date="2014" name="Int. J. Syst. Evol. Microbiol.">
        <title>Complete genome sequence of Corynebacterium casei LMG S-19264T (=DSM 44701T), isolated from a smear-ripened cheese.</title>
        <authorList>
            <consortium name="US DOE Joint Genome Institute (JGI-PGF)"/>
            <person name="Walter F."/>
            <person name="Albersmeier A."/>
            <person name="Kalinowski J."/>
            <person name="Ruckert C."/>
        </authorList>
    </citation>
    <scope>NUCLEOTIDE SEQUENCE</scope>
    <source>
        <strain evidence="2">CGMCC 1.12997</strain>
    </source>
</reference>
<protein>
    <submittedName>
        <fullName evidence="2">Uncharacterized protein</fullName>
    </submittedName>
</protein>
<dbReference type="Proteomes" id="UP000647241">
    <property type="component" value="Unassembled WGS sequence"/>
</dbReference>
<name>A0A917M4U5_9BACT</name>
<proteinExistence type="predicted"/>
<keyword evidence="1" id="KW-0472">Membrane</keyword>
<keyword evidence="3" id="KW-1185">Reference proteome</keyword>
<reference evidence="2" key="2">
    <citation type="submission" date="2020-09" db="EMBL/GenBank/DDBJ databases">
        <authorList>
            <person name="Sun Q."/>
            <person name="Zhou Y."/>
        </authorList>
    </citation>
    <scope>NUCLEOTIDE SEQUENCE</scope>
    <source>
        <strain evidence="2">CGMCC 1.12997</strain>
    </source>
</reference>
<accession>A0A917M4U5</accession>
<feature type="transmembrane region" description="Helical" evidence="1">
    <location>
        <begin position="63"/>
        <end position="83"/>
    </location>
</feature>
<gene>
    <name evidence="2" type="ORF">GCM10011585_20650</name>
</gene>
<dbReference type="AlphaFoldDB" id="A0A917M4U5"/>
<organism evidence="2 3">
    <name type="scientific">Edaphobacter dinghuensis</name>
    <dbReference type="NCBI Taxonomy" id="1560005"/>
    <lineage>
        <taxon>Bacteria</taxon>
        <taxon>Pseudomonadati</taxon>
        <taxon>Acidobacteriota</taxon>
        <taxon>Terriglobia</taxon>
        <taxon>Terriglobales</taxon>
        <taxon>Acidobacteriaceae</taxon>
        <taxon>Edaphobacter</taxon>
    </lineage>
</organism>
<keyword evidence="1" id="KW-1133">Transmembrane helix</keyword>
<keyword evidence="1" id="KW-0812">Transmembrane</keyword>
<sequence>MSHLPVLLIVWAVLAACFLALLAYRGQLTRYEEDQLFLGDTHSNEQDEQTEIIRKVNKIRPMVNLFGYAAALMTIGIVGLFTYDAWQHLR</sequence>
<evidence type="ECO:0000313" key="2">
    <source>
        <dbReference type="EMBL" id="GGG77389.1"/>
    </source>
</evidence>
<comment type="caution">
    <text evidence="2">The sequence shown here is derived from an EMBL/GenBank/DDBJ whole genome shotgun (WGS) entry which is preliminary data.</text>
</comment>
<feature type="transmembrane region" description="Helical" evidence="1">
    <location>
        <begin position="6"/>
        <end position="24"/>
    </location>
</feature>